<evidence type="ECO:0000256" key="1">
    <source>
        <dbReference type="SAM" id="MobiDB-lite"/>
    </source>
</evidence>
<feature type="region of interest" description="Disordered" evidence="1">
    <location>
        <begin position="411"/>
        <end position="431"/>
    </location>
</feature>
<name>A0A8J1Y2Z9_OWEFU</name>
<feature type="region of interest" description="Disordered" evidence="1">
    <location>
        <begin position="1048"/>
        <end position="1074"/>
    </location>
</feature>
<feature type="region of interest" description="Disordered" evidence="1">
    <location>
        <begin position="563"/>
        <end position="631"/>
    </location>
</feature>
<feature type="compositionally biased region" description="Basic and acidic residues" evidence="1">
    <location>
        <begin position="213"/>
        <end position="250"/>
    </location>
</feature>
<reference evidence="2" key="1">
    <citation type="submission" date="2022-03" db="EMBL/GenBank/DDBJ databases">
        <authorList>
            <person name="Martin C."/>
        </authorList>
    </citation>
    <scope>NUCLEOTIDE SEQUENCE</scope>
</reference>
<feature type="compositionally biased region" description="Basic and acidic residues" evidence="1">
    <location>
        <begin position="421"/>
        <end position="431"/>
    </location>
</feature>
<gene>
    <name evidence="2" type="ORF">OFUS_LOCUS11462</name>
</gene>
<sequence>MATPGGTTQTSNDEILQQILYAFPNADPAVALDIIESNKEQVQDGSVFGVIAEIYGVPTTRDEASTSINQTTNTSAVNNVVLRQCVNAVEQSTKDDAQGNTQIEETPGRTQYVANAPSHHDILKDITRSYFSQQHSLHGVDNVTFDFEEEQSIDDNVDFNHKDKDVTVINHDQMGGGKVEIEEDNIGTVSPARVTIDGGIREVYCKSSALETSEMRENESMDDTDTHNRCKLDKHSKPPLEDCKRDDDNGHTVGVADDDDIDTHDVVHYKDVSEFVTDSVESIHKSEQLVSETHHGNDNTSIVNANTMKLIDNAKFDNQECCINSLKVADKHLTRLVEHLESERNQTGLNDGRIIPDCNLTPAVKHDQKLVNNNTHDNITRAIDMSGDPRKSPVQNNTFDLDVTCLVEDTESEGADDEVDDARGRRVRGESSDVIPDTQLIPIEYDLNEIKNKNEAYKATEYSLDIDGTYDDNEEYDDDAEKFLLGETDSSDSEKGPNLNSGLHKLEVDNNQNSKMFSNNDSATINKVSSDTDGLIANDTDISGSNETILKYVEQYPMNGTLNLDVQKPSIERDEEDSDSDISESIICPTSSQKPPVKQMMKDPYDQPESDKHPDNSNNKVNDKSVSDIDNLSHDVSSCEAVVNATDHKTLINLGSGSGIQGAINPLETNFARTRTDHTPSQSQADCPSEYEKPQSYEYSEYSIDLNSSCDDENSNKGIASKDNENSYKGTASKDDENSYKGTASKDDENSHKGTASKDDENSYKGTASQDDENSYKGTASKDDENSYKGTDSKDDENSYKGTASKDDENSYKCTASKDDENSYKGTASQDDENSYKGTASKDDENSYKCTASKDDENSYKGTASQDDENSYKCTASKDDEYLHKGTVSKDDENSYKGTASQDDENSYKCTASKDDENSYKCTASKDDKKSYKCTASKDDEYLHKGTVSKEAGSTKLIEPSSSNRDVEGVAKHSLGAITRLDGDEDPVCQVNKSAPLTKSNQNDQKNEARTSCFNRIPISQNILATLKEQSKSNNLSYDKLNSMVLGKAGENNHSDQPNCKGPKKVSEASSTESRYPIVAPQRIVNTQMSIINYFGNGGITPSQLIQKCNNDQHKITDYFYKEPAGDAISCHKPCQSEIQLTSTTAGTKHQESILNKAFTKKDTKRPLVSYDVSSDSENNSKGGNDTTLASNRPMDTSSFVKDSKKYDCCTTNNQQQIATDVENMTENASDLELEGQTKRRHTCSRKRKVSWENTSSSEFEKPIGKNITKSKKRHRRKRKRNETFCPFALGFMPGQANRRSVPKSVASSETDHISTNPLNLACEEQHDKEFDEDMEEGVSRKDSSTGERTSNGSYLDIDGSDFGGGTCSYEVHVNNEYEIGKSDHNKDAPERINEGSDTDIFETSETRESNRFRTRTILKCYCSDSDDCDCNFLGPISLVIPNKDGACVNTVLPRQTKGIIKPPQLNPYVKIEDVDGDLDGARSIYMPSGSNASYSHHFQDDLDIEAEPDGSSDDSDCTVFDSKFRKESPKQDIGTGFDPNNRRRATRPCYQVQDSSSPTTDSDSDDETFSLDKMGLPALNNFKR</sequence>
<protein>
    <submittedName>
        <fullName evidence="2">Uncharacterized protein</fullName>
    </submittedName>
</protein>
<feature type="compositionally biased region" description="Basic and acidic residues" evidence="1">
    <location>
        <begin position="840"/>
        <end position="859"/>
    </location>
</feature>
<feature type="region of interest" description="Disordered" evidence="1">
    <location>
        <begin position="1330"/>
        <end position="1356"/>
    </location>
</feature>
<feature type="compositionally biased region" description="Polar residues" evidence="1">
    <location>
        <begin position="1172"/>
        <end position="1199"/>
    </location>
</feature>
<dbReference type="Proteomes" id="UP000749559">
    <property type="component" value="Unassembled WGS sequence"/>
</dbReference>
<organism evidence="2 3">
    <name type="scientific">Owenia fusiformis</name>
    <name type="common">Polychaete worm</name>
    <dbReference type="NCBI Taxonomy" id="6347"/>
    <lineage>
        <taxon>Eukaryota</taxon>
        <taxon>Metazoa</taxon>
        <taxon>Spiralia</taxon>
        <taxon>Lophotrochozoa</taxon>
        <taxon>Annelida</taxon>
        <taxon>Polychaeta</taxon>
        <taxon>Sedentaria</taxon>
        <taxon>Canalipalpata</taxon>
        <taxon>Sabellida</taxon>
        <taxon>Oweniida</taxon>
        <taxon>Oweniidae</taxon>
        <taxon>Owenia</taxon>
    </lineage>
</organism>
<proteinExistence type="predicted"/>
<accession>A0A8J1Y2Z9</accession>
<feature type="region of interest" description="Disordered" evidence="1">
    <location>
        <begin position="944"/>
        <end position="968"/>
    </location>
</feature>
<feature type="region of interest" description="Disordered" evidence="1">
    <location>
        <begin position="1524"/>
        <end position="1585"/>
    </location>
</feature>
<feature type="compositionally biased region" description="Acidic residues" evidence="1">
    <location>
        <begin position="573"/>
        <end position="582"/>
    </location>
</feature>
<feature type="region of interest" description="Disordered" evidence="1">
    <location>
        <begin position="705"/>
        <end position="932"/>
    </location>
</feature>
<feature type="compositionally biased region" description="Basic and acidic residues" evidence="1">
    <location>
        <begin position="780"/>
        <end position="823"/>
    </location>
</feature>
<feature type="compositionally biased region" description="Basic and acidic residues" evidence="1">
    <location>
        <begin position="876"/>
        <end position="895"/>
    </location>
</feature>
<evidence type="ECO:0000313" key="2">
    <source>
        <dbReference type="EMBL" id="CAH1785401.1"/>
    </source>
</evidence>
<keyword evidence="3" id="KW-1185">Reference proteome</keyword>
<feature type="compositionally biased region" description="Basic and acidic residues" evidence="1">
    <location>
        <begin position="720"/>
        <end position="763"/>
    </location>
</feature>
<dbReference type="PANTHER" id="PTHR14054">
    <property type="entry name" value="REPETIN"/>
    <property type="match status" value="1"/>
</dbReference>
<feature type="compositionally biased region" description="Basic and acidic residues" evidence="1">
    <location>
        <begin position="912"/>
        <end position="932"/>
    </location>
</feature>
<feature type="compositionally biased region" description="Acidic residues" evidence="1">
    <location>
        <begin position="411"/>
        <end position="420"/>
    </location>
</feature>
<feature type="region of interest" description="Disordered" evidence="1">
    <location>
        <begin position="213"/>
        <end position="259"/>
    </location>
</feature>
<feature type="compositionally biased region" description="Basic and acidic residues" evidence="1">
    <location>
        <begin position="600"/>
        <end position="631"/>
    </location>
</feature>
<evidence type="ECO:0000313" key="3">
    <source>
        <dbReference type="Proteomes" id="UP000749559"/>
    </source>
</evidence>
<feature type="region of interest" description="Disordered" evidence="1">
    <location>
        <begin position="1171"/>
        <end position="1199"/>
    </location>
</feature>
<dbReference type="PANTHER" id="PTHR14054:SF14">
    <property type="entry name" value="REPETIN"/>
    <property type="match status" value="1"/>
</dbReference>
<comment type="caution">
    <text evidence="2">The sequence shown here is derived from an EMBL/GenBank/DDBJ whole genome shotgun (WGS) entry which is preliminary data.</text>
</comment>
<dbReference type="EMBL" id="CAIIXF020000006">
    <property type="protein sequence ID" value="CAH1785401.1"/>
    <property type="molecule type" value="Genomic_DNA"/>
</dbReference>